<evidence type="ECO:0000313" key="5">
    <source>
        <dbReference type="WBParaSite" id="ASIM_0001660001-mRNA-1"/>
    </source>
</evidence>
<sequence>MLLPLLMVPTRQRSTVLLCLLLVLLGCLSKIPQVHPKPPIDFTATDPACDTMIPSSTHNQIRTTNITFKMRIFDENGKETFEYDAKKRSILYVKIEGGPFVRAHIQARSLAYPTQQIGNFVDPVPQYFKLVNCSGIYGAAIINEDHVTRRHVGVRWKPPRISKGTIVFMASIIRDKQLYHIRSAFLSPISSLISVSSHNCGRSHGCLRVDESSECAFADECLFSLKWQCYKDAMIVDAIHNGGHKSFGLALDDQRAVMCVSRRRSVDAEDFFIVGDNGFPNIFTQSRSKLLKGLREPGRFYCRLDFESFQSSLYIPGEFHYRQTLQIHLYRTYRGNISFP</sequence>
<dbReference type="AlphaFoldDB" id="A0A0M3K6K9"/>
<reference evidence="3 4" key="2">
    <citation type="submission" date="2018-11" db="EMBL/GenBank/DDBJ databases">
        <authorList>
            <consortium name="Pathogen Informatics"/>
        </authorList>
    </citation>
    <scope>NUCLEOTIDE SEQUENCE [LARGE SCALE GENOMIC DNA]</scope>
</reference>
<name>A0A0M3K6K9_ANISI</name>
<accession>A0A0M3K6K9</accession>
<proteinExistence type="predicted"/>
<dbReference type="Pfam" id="PF02014">
    <property type="entry name" value="Reeler"/>
    <property type="match status" value="1"/>
</dbReference>
<dbReference type="Proteomes" id="UP000267096">
    <property type="component" value="Unassembled WGS sequence"/>
</dbReference>
<reference evidence="5" key="1">
    <citation type="submission" date="2017-02" db="UniProtKB">
        <authorList>
            <consortium name="WormBaseParasite"/>
        </authorList>
    </citation>
    <scope>IDENTIFICATION</scope>
</reference>
<keyword evidence="1" id="KW-0732">Signal</keyword>
<dbReference type="InterPro" id="IPR042307">
    <property type="entry name" value="Reeler_sf"/>
</dbReference>
<evidence type="ECO:0000313" key="3">
    <source>
        <dbReference type="EMBL" id="VDK56639.1"/>
    </source>
</evidence>
<dbReference type="EMBL" id="UYRR01032732">
    <property type="protein sequence ID" value="VDK56639.1"/>
    <property type="molecule type" value="Genomic_DNA"/>
</dbReference>
<evidence type="ECO:0000256" key="1">
    <source>
        <dbReference type="SAM" id="SignalP"/>
    </source>
</evidence>
<feature type="chain" id="PRO_5043121274" evidence="1">
    <location>
        <begin position="37"/>
        <end position="340"/>
    </location>
</feature>
<gene>
    <name evidence="3" type="ORF">ASIM_LOCUS16007</name>
</gene>
<evidence type="ECO:0000313" key="4">
    <source>
        <dbReference type="Proteomes" id="UP000267096"/>
    </source>
</evidence>
<keyword evidence="4" id="KW-1185">Reference proteome</keyword>
<dbReference type="Gene3D" id="2.60.40.4060">
    <property type="entry name" value="Reeler domain"/>
    <property type="match status" value="1"/>
</dbReference>
<dbReference type="WBParaSite" id="ASIM_0001660001-mRNA-1">
    <property type="protein sequence ID" value="ASIM_0001660001-mRNA-1"/>
    <property type="gene ID" value="ASIM_0001660001"/>
</dbReference>
<feature type="signal peptide" evidence="1">
    <location>
        <begin position="1"/>
        <end position="36"/>
    </location>
</feature>
<protein>
    <submittedName>
        <fullName evidence="5">Reelin domain-containing protein</fullName>
    </submittedName>
</protein>
<feature type="domain" description="Reelin" evidence="2">
    <location>
        <begin position="49"/>
        <end position="180"/>
    </location>
</feature>
<dbReference type="InterPro" id="IPR002861">
    <property type="entry name" value="Reeler_dom"/>
</dbReference>
<organism evidence="5">
    <name type="scientific">Anisakis simplex</name>
    <name type="common">Herring worm</name>
    <dbReference type="NCBI Taxonomy" id="6269"/>
    <lineage>
        <taxon>Eukaryota</taxon>
        <taxon>Metazoa</taxon>
        <taxon>Ecdysozoa</taxon>
        <taxon>Nematoda</taxon>
        <taxon>Chromadorea</taxon>
        <taxon>Rhabditida</taxon>
        <taxon>Spirurina</taxon>
        <taxon>Ascaridomorpha</taxon>
        <taxon>Ascaridoidea</taxon>
        <taxon>Anisakidae</taxon>
        <taxon>Anisakis</taxon>
        <taxon>Anisakis simplex complex</taxon>
    </lineage>
</organism>
<dbReference type="OrthoDB" id="5852175at2759"/>
<evidence type="ECO:0000259" key="2">
    <source>
        <dbReference type="Pfam" id="PF02014"/>
    </source>
</evidence>